<feature type="compositionally biased region" description="Polar residues" evidence="1">
    <location>
        <begin position="54"/>
        <end position="65"/>
    </location>
</feature>
<feature type="compositionally biased region" description="Polar residues" evidence="1">
    <location>
        <begin position="16"/>
        <end position="25"/>
    </location>
</feature>
<reference evidence="2 3" key="1">
    <citation type="journal article" date="2019" name="Fungal Biol. Biotechnol.">
        <title>Draft genome sequence of fastidious pathogen Ceratobasidium theobromae, which causes vascular-streak dieback in Theobroma cacao.</title>
        <authorList>
            <person name="Ali S.S."/>
            <person name="Asman A."/>
            <person name="Shao J."/>
            <person name="Firmansyah A.P."/>
            <person name="Susilo A.W."/>
            <person name="Rosmana A."/>
            <person name="McMahon P."/>
            <person name="Junaid M."/>
            <person name="Guest D."/>
            <person name="Kheng T.Y."/>
            <person name="Meinhardt L.W."/>
            <person name="Bailey B.A."/>
        </authorList>
    </citation>
    <scope>NUCLEOTIDE SEQUENCE [LARGE SCALE GENOMIC DNA]</scope>
    <source>
        <strain evidence="2 3">CT2</strain>
    </source>
</reference>
<evidence type="ECO:0000313" key="3">
    <source>
        <dbReference type="Proteomes" id="UP000383932"/>
    </source>
</evidence>
<evidence type="ECO:0000313" key="2">
    <source>
        <dbReference type="EMBL" id="KAB5589423.1"/>
    </source>
</evidence>
<comment type="caution">
    <text evidence="2">The sequence shown here is derived from an EMBL/GenBank/DDBJ whole genome shotgun (WGS) entry which is preliminary data.</text>
</comment>
<protein>
    <submittedName>
        <fullName evidence="2">Uncharacterized protein</fullName>
    </submittedName>
</protein>
<keyword evidence="3" id="KW-1185">Reference proteome</keyword>
<gene>
    <name evidence="2" type="ORF">CTheo_7134</name>
</gene>
<name>A0A5N5QD18_9AGAM</name>
<evidence type="ECO:0000256" key="1">
    <source>
        <dbReference type="SAM" id="MobiDB-lite"/>
    </source>
</evidence>
<sequence>MVRKLEIAESSLIRQSQDLTRSSSRFDAAAGIPPLPATPPPPVAPATPPAPVAHSTTRPTPTFSQAARCPGQRSAPSARLLKPPAQSPPPPKPVRVVVHIDGQSLPSITNTSNTTLFRSLSAVIPSPLLLGVHRLGSGNLVLPFQPETAHSVNTPLFATIRTALGADGGTRVSFDVPWSRLHLAQIPARESPDAPVFSQEDLRASLEQNPLIAGLRIT</sequence>
<feature type="compositionally biased region" description="Pro residues" evidence="1">
    <location>
        <begin position="33"/>
        <end position="51"/>
    </location>
</feature>
<organism evidence="2 3">
    <name type="scientific">Ceratobasidium theobromae</name>
    <dbReference type="NCBI Taxonomy" id="1582974"/>
    <lineage>
        <taxon>Eukaryota</taxon>
        <taxon>Fungi</taxon>
        <taxon>Dikarya</taxon>
        <taxon>Basidiomycota</taxon>
        <taxon>Agaricomycotina</taxon>
        <taxon>Agaricomycetes</taxon>
        <taxon>Cantharellales</taxon>
        <taxon>Ceratobasidiaceae</taxon>
        <taxon>Ceratobasidium</taxon>
    </lineage>
</organism>
<dbReference type="OrthoDB" id="3270591at2759"/>
<accession>A0A5N5QD18</accession>
<dbReference type="Proteomes" id="UP000383932">
    <property type="component" value="Unassembled WGS sequence"/>
</dbReference>
<dbReference type="EMBL" id="SSOP01000272">
    <property type="protein sequence ID" value="KAB5589423.1"/>
    <property type="molecule type" value="Genomic_DNA"/>
</dbReference>
<proteinExistence type="predicted"/>
<feature type="region of interest" description="Disordered" evidence="1">
    <location>
        <begin position="16"/>
        <end position="91"/>
    </location>
</feature>
<dbReference type="AlphaFoldDB" id="A0A5N5QD18"/>